<keyword evidence="3" id="KW-0460">Magnesium</keyword>
<dbReference type="FunFam" id="1.10.600.10:FF:000005">
    <property type="entry name" value="Ent-kaur-16-ene synthase, chloroplastic"/>
    <property type="match status" value="1"/>
</dbReference>
<dbReference type="SFLD" id="SFLDG01014">
    <property type="entry name" value="Terpene_Cyclase_Like_1_N-term"/>
    <property type="match status" value="1"/>
</dbReference>
<dbReference type="EMBL" id="JAIWQS010000001">
    <property type="protein sequence ID" value="KAJ8775403.1"/>
    <property type="molecule type" value="Genomic_DNA"/>
</dbReference>
<evidence type="ECO:0000259" key="5">
    <source>
        <dbReference type="Pfam" id="PF01397"/>
    </source>
</evidence>
<evidence type="ECO:0000313" key="8">
    <source>
        <dbReference type="Proteomes" id="UP001159364"/>
    </source>
</evidence>
<dbReference type="Proteomes" id="UP001159364">
    <property type="component" value="Linkage Group LG01"/>
</dbReference>
<evidence type="ECO:0000256" key="4">
    <source>
        <dbReference type="ARBA" id="ARBA00023239"/>
    </source>
</evidence>
<comment type="caution">
    <text evidence="7">The sequence shown here is derived from an EMBL/GenBank/DDBJ whole genome shotgun (WGS) entry which is preliminary data.</text>
</comment>
<keyword evidence="8" id="KW-1185">Reference proteome</keyword>
<dbReference type="InterPro" id="IPR008930">
    <property type="entry name" value="Terpenoid_cyclase/PrenylTrfase"/>
</dbReference>
<dbReference type="GO" id="GO:0010333">
    <property type="term" value="F:terpene synthase activity"/>
    <property type="evidence" value="ECO:0007669"/>
    <property type="project" value="InterPro"/>
</dbReference>
<dbReference type="GO" id="GO:0000287">
    <property type="term" value="F:magnesium ion binding"/>
    <property type="evidence" value="ECO:0007669"/>
    <property type="project" value="InterPro"/>
</dbReference>
<protein>
    <submittedName>
        <fullName evidence="7">Uncharacterized protein</fullName>
    </submittedName>
</protein>
<dbReference type="AlphaFoldDB" id="A0AAV8UAR0"/>
<evidence type="ECO:0000256" key="2">
    <source>
        <dbReference type="ARBA" id="ARBA00022723"/>
    </source>
</evidence>
<evidence type="ECO:0000256" key="3">
    <source>
        <dbReference type="ARBA" id="ARBA00022842"/>
    </source>
</evidence>
<dbReference type="FunFam" id="1.50.10.130:FF:000002">
    <property type="entry name" value="Ent-copalyl diphosphate synthase, chloroplastic"/>
    <property type="match status" value="1"/>
</dbReference>
<dbReference type="SUPFAM" id="SSF48239">
    <property type="entry name" value="Terpenoid cyclases/Protein prenyltransferases"/>
    <property type="match status" value="2"/>
</dbReference>
<dbReference type="InterPro" id="IPR044814">
    <property type="entry name" value="Terpene_cyclase_plant_C1"/>
</dbReference>
<feature type="domain" description="Terpene synthase metal-binding" evidence="6">
    <location>
        <begin position="495"/>
        <end position="726"/>
    </location>
</feature>
<dbReference type="InterPro" id="IPR008949">
    <property type="entry name" value="Isoprenoid_synthase_dom_sf"/>
</dbReference>
<evidence type="ECO:0000256" key="1">
    <source>
        <dbReference type="ARBA" id="ARBA00001946"/>
    </source>
</evidence>
<dbReference type="Gene3D" id="1.10.600.10">
    <property type="entry name" value="Farnesyl Diphosphate Synthase"/>
    <property type="match status" value="1"/>
</dbReference>
<reference evidence="7 8" key="1">
    <citation type="submission" date="2021-09" db="EMBL/GenBank/DDBJ databases">
        <title>Genomic insights and catalytic innovation underlie evolution of tropane alkaloids biosynthesis.</title>
        <authorList>
            <person name="Wang Y.-J."/>
            <person name="Tian T."/>
            <person name="Huang J.-P."/>
            <person name="Huang S.-X."/>
        </authorList>
    </citation>
    <scope>NUCLEOTIDE SEQUENCE [LARGE SCALE GENOMIC DNA]</scope>
    <source>
        <strain evidence="7">KIB-2018</strain>
        <tissue evidence="7">Leaf</tissue>
    </source>
</reference>
<dbReference type="GO" id="GO:0009686">
    <property type="term" value="P:gibberellin biosynthetic process"/>
    <property type="evidence" value="ECO:0007669"/>
    <property type="project" value="TreeGrafter"/>
</dbReference>
<dbReference type="Pfam" id="PF03936">
    <property type="entry name" value="Terpene_synth_C"/>
    <property type="match status" value="1"/>
</dbReference>
<gene>
    <name evidence="7" type="ORF">K2173_023168</name>
</gene>
<organism evidence="7 8">
    <name type="scientific">Erythroxylum novogranatense</name>
    <dbReference type="NCBI Taxonomy" id="1862640"/>
    <lineage>
        <taxon>Eukaryota</taxon>
        <taxon>Viridiplantae</taxon>
        <taxon>Streptophyta</taxon>
        <taxon>Embryophyta</taxon>
        <taxon>Tracheophyta</taxon>
        <taxon>Spermatophyta</taxon>
        <taxon>Magnoliopsida</taxon>
        <taxon>eudicotyledons</taxon>
        <taxon>Gunneridae</taxon>
        <taxon>Pentapetalae</taxon>
        <taxon>rosids</taxon>
        <taxon>fabids</taxon>
        <taxon>Malpighiales</taxon>
        <taxon>Erythroxylaceae</taxon>
        <taxon>Erythroxylum</taxon>
    </lineage>
</organism>
<keyword evidence="2" id="KW-0479">Metal-binding</keyword>
<feature type="domain" description="Terpene synthase N-terminal" evidence="5">
    <location>
        <begin position="227"/>
        <end position="424"/>
    </location>
</feature>
<dbReference type="PANTHER" id="PTHR31739:SF3">
    <property type="entry name" value="ENT-KAUR-16-ENE SYNTHASE, CHLOROPLASTIC"/>
    <property type="match status" value="1"/>
</dbReference>
<accession>A0AAV8UAR0</accession>
<dbReference type="InterPro" id="IPR001906">
    <property type="entry name" value="Terpene_synth_N"/>
</dbReference>
<name>A0AAV8UAR0_9ROSI</name>
<dbReference type="PANTHER" id="PTHR31739">
    <property type="entry name" value="ENT-COPALYL DIPHOSPHATE SYNTHASE, CHLOROPLASTIC"/>
    <property type="match status" value="1"/>
</dbReference>
<dbReference type="InterPro" id="IPR005630">
    <property type="entry name" value="Terpene_synthase_metal-bd"/>
</dbReference>
<proteinExistence type="predicted"/>
<dbReference type="SUPFAM" id="SSF48576">
    <property type="entry name" value="Terpenoid synthases"/>
    <property type="match status" value="1"/>
</dbReference>
<dbReference type="InterPro" id="IPR036965">
    <property type="entry name" value="Terpene_synth_N_sf"/>
</dbReference>
<comment type="cofactor">
    <cofactor evidence="1">
        <name>Mg(2+)</name>
        <dbReference type="ChEBI" id="CHEBI:18420"/>
    </cofactor>
</comment>
<dbReference type="InterPro" id="IPR050148">
    <property type="entry name" value="Terpene_synthase-like"/>
</dbReference>
<sequence length="795" mass="92014">MIIRELLYQDMTGAFYPCILHQRMIWHDVACESNYPKTYSTLRNQTYIFRAASEVLGNVKLSASPYDTAWVAMVPSREEKKKQSEPLFPESLDWVTKHQRPDGSWCLDDAHPLLLKDALSSTLACVLALNKWSVGEQLVNKGLEFIKTNFWAATDGRQLKPIGFDITFGGMIESALESRLNLPFDPALVEGLVRERNTQIQRYLMDGKERHLTFLLEGLGLGGNYYDWEMVMKHQKSNGSLFNSPSATAAALMHNHDHKCHDYLKSVLDGYQNAVPTAYPLDIYIQLCTIDNLQKLGIDRLFHKEIENAMAHIYRCWLQGSEEIFSDINCLAMGFRLLRMNGYDVSSDALEQFQEEKHFFSIVSLQFENADTVLELYKASLTNIYQKEPILDRIREWTRSYLNQELRNGSFQDKRMHEEVEHALRFKYDSLDRIEGRRNLEWLQLDNTKLLKTSYRTPVNNKSFLKLSLRDFNLCQSLYREELEQVERWVEESRFGELKFARLKQTYGYMSAATILIAPEESEARISLAKNCVMTTVIDDLFDFAGSKEELENMLELFGRWQGDFSIGYCSKNVEILFSALETMINEFGSLASRLQGRDVTHHLVKIWHDLLSAMMKEAEWARENRVPTLEEYIETAFISFALEPVLLGPLFTIGPVLSEKVLASVEYDNLFRNVSLIGRLLNDLVTVKREGEQGKLNSVILRMVQKSMTEEEAVSETKRVIESHRVDLLRLVLETKDSEFPKCCKDFIWKMSHVLHYFYNEKDGYSCNSCKLKSVKSVLWEPVTVPQILSFEKE</sequence>
<keyword evidence="4" id="KW-0456">Lyase</keyword>
<dbReference type="Pfam" id="PF01397">
    <property type="entry name" value="Terpene_synth"/>
    <property type="match status" value="1"/>
</dbReference>
<dbReference type="Gene3D" id="1.50.10.130">
    <property type="entry name" value="Terpene synthase, N-terminal domain"/>
    <property type="match status" value="1"/>
</dbReference>
<evidence type="ECO:0000259" key="6">
    <source>
        <dbReference type="Pfam" id="PF03936"/>
    </source>
</evidence>
<dbReference type="GO" id="GO:0009507">
    <property type="term" value="C:chloroplast"/>
    <property type="evidence" value="ECO:0007669"/>
    <property type="project" value="TreeGrafter"/>
</dbReference>
<dbReference type="Gene3D" id="1.50.10.160">
    <property type="match status" value="1"/>
</dbReference>
<dbReference type="CDD" id="cd00684">
    <property type="entry name" value="Terpene_cyclase_plant_C1"/>
    <property type="match status" value="1"/>
</dbReference>
<evidence type="ECO:0000313" key="7">
    <source>
        <dbReference type="EMBL" id="KAJ8775403.1"/>
    </source>
</evidence>